<dbReference type="EMBL" id="LPLZ01000018">
    <property type="protein sequence ID" value="KWN21852.1"/>
    <property type="molecule type" value="Genomic_DNA"/>
</dbReference>
<comment type="caution">
    <text evidence="2">The sequence shown here is derived from an EMBL/GenBank/DDBJ whole genome shotgun (WGS) entry which is preliminary data.</text>
</comment>
<feature type="coiled-coil region" evidence="1">
    <location>
        <begin position="26"/>
        <end position="60"/>
    </location>
</feature>
<dbReference type="Proteomes" id="UP000068016">
    <property type="component" value="Unassembled WGS sequence"/>
</dbReference>
<reference evidence="2 3" key="1">
    <citation type="submission" date="2015-11" db="EMBL/GenBank/DDBJ databases">
        <title>Expanding the genomic diversity of Burkholderia species for the development of highly accurate diagnostics.</title>
        <authorList>
            <person name="Sahl J."/>
            <person name="Keim P."/>
            <person name="Wagner D."/>
        </authorList>
    </citation>
    <scope>NUCLEOTIDE SEQUENCE [LARGE SCALE GENOMIC DNA]</scope>
    <source>
        <strain evidence="2 3">MSMB793WGS</strain>
    </source>
</reference>
<evidence type="ECO:0000313" key="3">
    <source>
        <dbReference type="Proteomes" id="UP000068016"/>
    </source>
</evidence>
<accession>A0A108F2G3</accession>
<proteinExistence type="predicted"/>
<name>A0A108F2G3_9BURK</name>
<evidence type="ECO:0000313" key="2">
    <source>
        <dbReference type="EMBL" id="KWN21852.1"/>
    </source>
</evidence>
<protein>
    <submittedName>
        <fullName evidence="2">Uncharacterized protein</fullName>
    </submittedName>
</protein>
<gene>
    <name evidence="2" type="ORF">WT83_05110</name>
</gene>
<evidence type="ECO:0000256" key="1">
    <source>
        <dbReference type="SAM" id="Coils"/>
    </source>
</evidence>
<keyword evidence="1" id="KW-0175">Coiled coil</keyword>
<dbReference type="AlphaFoldDB" id="A0A108F2G3"/>
<sequence length="246" mass="27917">MLVLVGFGYWYTVLPVYQKSLLDEQIAKATLDLEKKSGELDAKNAELANVMKTVDASQRELDGLRGKIYSYQAEAEVERSKAMRAELNAQKVQVYADVKYGQLRRQSISLFLGELFRCSGKKFIDYSDFSACLDATAKKSESFSQLDSSDRASVLRVLRQSSSKHKDDWDALKVGYDASVVRLDSEIQELKVKVDTLKANGVKSWDSELMEMELAYRKKGTDKIMLDFRLADDQRKMIGKIIEGTY</sequence>
<organism evidence="2 3">
    <name type="scientific">Burkholderia territorii</name>
    <dbReference type="NCBI Taxonomy" id="1503055"/>
    <lineage>
        <taxon>Bacteria</taxon>
        <taxon>Pseudomonadati</taxon>
        <taxon>Pseudomonadota</taxon>
        <taxon>Betaproteobacteria</taxon>
        <taxon>Burkholderiales</taxon>
        <taxon>Burkholderiaceae</taxon>
        <taxon>Burkholderia</taxon>
        <taxon>Burkholderia cepacia complex</taxon>
    </lineage>
</organism>